<dbReference type="InterPro" id="IPR038404">
    <property type="entry name" value="TRAP_DctP_sf"/>
</dbReference>
<feature type="chain" id="PRO_5038607163" evidence="2">
    <location>
        <begin position="21"/>
        <end position="337"/>
    </location>
</feature>
<dbReference type="Proteomes" id="UP000586095">
    <property type="component" value="Unassembled WGS sequence"/>
</dbReference>
<keyword evidence="4" id="KW-1185">Reference proteome</keyword>
<dbReference type="Gene3D" id="3.40.190.170">
    <property type="entry name" value="Bacterial extracellular solute-binding protein, family 7"/>
    <property type="match status" value="1"/>
</dbReference>
<protein>
    <submittedName>
        <fullName evidence="3">TRAP-type C4-dicarboxylate transport system substrate-binding protein</fullName>
    </submittedName>
</protein>
<proteinExistence type="predicted"/>
<evidence type="ECO:0000256" key="2">
    <source>
        <dbReference type="SAM" id="SignalP"/>
    </source>
</evidence>
<dbReference type="GO" id="GO:0055085">
    <property type="term" value="P:transmembrane transport"/>
    <property type="evidence" value="ECO:0007669"/>
    <property type="project" value="InterPro"/>
</dbReference>
<reference evidence="3 4" key="1">
    <citation type="submission" date="2020-07" db="EMBL/GenBank/DDBJ databases">
        <title>Sequencing the genomes of 1000 actinobacteria strains.</title>
        <authorList>
            <person name="Klenk H.-P."/>
        </authorList>
    </citation>
    <scope>NUCLEOTIDE SEQUENCE [LARGE SCALE GENOMIC DNA]</scope>
    <source>
        <strain evidence="3 4">DSM 17380</strain>
    </source>
</reference>
<dbReference type="AlphaFoldDB" id="A0A852QTZ3"/>
<dbReference type="PANTHER" id="PTHR33376:SF4">
    <property type="entry name" value="SIALIC ACID-BINDING PERIPLASMIC PROTEIN SIAP"/>
    <property type="match status" value="1"/>
</dbReference>
<dbReference type="PROSITE" id="PS51257">
    <property type="entry name" value="PROKAR_LIPOPROTEIN"/>
    <property type="match status" value="1"/>
</dbReference>
<organism evidence="3 4">
    <name type="scientific">Leucobacter aridicollis</name>
    <dbReference type="NCBI Taxonomy" id="283878"/>
    <lineage>
        <taxon>Bacteria</taxon>
        <taxon>Bacillati</taxon>
        <taxon>Actinomycetota</taxon>
        <taxon>Actinomycetes</taxon>
        <taxon>Micrococcales</taxon>
        <taxon>Microbacteriaceae</taxon>
        <taxon>Leucobacter</taxon>
    </lineage>
</organism>
<evidence type="ECO:0000313" key="4">
    <source>
        <dbReference type="Proteomes" id="UP000586095"/>
    </source>
</evidence>
<dbReference type="NCBIfam" id="NF037995">
    <property type="entry name" value="TRAP_S1"/>
    <property type="match status" value="1"/>
</dbReference>
<feature type="signal peptide" evidence="2">
    <location>
        <begin position="1"/>
        <end position="20"/>
    </location>
</feature>
<dbReference type="InterPro" id="IPR018389">
    <property type="entry name" value="DctP_fam"/>
</dbReference>
<dbReference type="RefSeq" id="WP_185986136.1">
    <property type="nucleotide sequence ID" value="NZ_BAAALZ010000002.1"/>
</dbReference>
<dbReference type="PANTHER" id="PTHR33376">
    <property type="match status" value="1"/>
</dbReference>
<evidence type="ECO:0000313" key="3">
    <source>
        <dbReference type="EMBL" id="NYD25723.1"/>
    </source>
</evidence>
<name>A0A852QTZ3_9MICO</name>
<accession>A0A852QTZ3</accession>
<sequence>MIKRKILAASVAAVVGLALAGCSAGGDGGDSSEAGSTTTISVSHVESSSSITHKTLEAVADRVKERSGGSLELEIYPDGQLGTSADTLQQSASGEPLIGYTDAAELSALAPSSNLDVLAGPFLFENTDQAQTFHESDVFAEMNDALAEEGGVRVLALNYFLGTRNILGKDAYPEPADLGGVKLRVPPIDSFTRTTELLGAVPTTVDYTEVYSALQQGVVDAAENDINSMLDQKWGEAANQLTMTHHFQLFLGFAIGTAAFDALTEEQQQILVEEFAQGGVDSTAENASIESDTLQALEDAGVTITEANLKAYRETTKSYYDGYPEGLLDSVRSAAGM</sequence>
<evidence type="ECO:0000256" key="1">
    <source>
        <dbReference type="ARBA" id="ARBA00022729"/>
    </source>
</evidence>
<keyword evidence="1 2" id="KW-0732">Signal</keyword>
<comment type="caution">
    <text evidence="3">The sequence shown here is derived from an EMBL/GenBank/DDBJ whole genome shotgun (WGS) entry which is preliminary data.</text>
</comment>
<gene>
    <name evidence="3" type="ORF">BJ960_000526</name>
</gene>
<dbReference type="EMBL" id="JACCBD010000001">
    <property type="protein sequence ID" value="NYD25723.1"/>
    <property type="molecule type" value="Genomic_DNA"/>
</dbReference>
<dbReference type="Pfam" id="PF03480">
    <property type="entry name" value="DctP"/>
    <property type="match status" value="1"/>
</dbReference>